<evidence type="ECO:0000256" key="2">
    <source>
        <dbReference type="SAM" id="Phobius"/>
    </source>
</evidence>
<name>A0ABT7VAW1_9ACTN</name>
<keyword evidence="2" id="KW-0472">Membrane</keyword>
<organism evidence="4 5">
    <name type="scientific">Enorma phocaeensis</name>
    <dbReference type="NCBI Taxonomy" id="1871019"/>
    <lineage>
        <taxon>Bacteria</taxon>
        <taxon>Bacillati</taxon>
        <taxon>Actinomycetota</taxon>
        <taxon>Coriobacteriia</taxon>
        <taxon>Coriobacteriales</taxon>
        <taxon>Coriobacteriaceae</taxon>
        <taxon>Enorma</taxon>
    </lineage>
</organism>
<keyword evidence="2" id="KW-0812">Transmembrane</keyword>
<dbReference type="Gene3D" id="1.10.260.40">
    <property type="entry name" value="lambda repressor-like DNA-binding domains"/>
    <property type="match status" value="1"/>
</dbReference>
<evidence type="ECO:0000313" key="5">
    <source>
        <dbReference type="Proteomes" id="UP001529421"/>
    </source>
</evidence>
<proteinExistence type="predicted"/>
<dbReference type="Pfam" id="PF01381">
    <property type="entry name" value="HTH_3"/>
    <property type="match status" value="1"/>
</dbReference>
<dbReference type="InterPro" id="IPR001387">
    <property type="entry name" value="Cro/C1-type_HTH"/>
</dbReference>
<keyword evidence="5" id="KW-1185">Reference proteome</keyword>
<gene>
    <name evidence="4" type="ORF">QUW28_09070</name>
</gene>
<keyword evidence="1" id="KW-0238">DNA-binding</keyword>
<reference evidence="4 5" key="2">
    <citation type="submission" date="2023-06" db="EMBL/GenBank/DDBJ databases">
        <authorList>
            <person name="Zeman M."/>
            <person name="Kubasova T."/>
            <person name="Jahodarova E."/>
            <person name="Nykrynova M."/>
            <person name="Rychlik I."/>
        </authorList>
    </citation>
    <scope>NUCLEOTIDE SEQUENCE [LARGE SCALE GENOMIC DNA]</scope>
    <source>
        <strain evidence="4 5">154_Feed</strain>
    </source>
</reference>
<dbReference type="EMBL" id="JAUDDZ010000015">
    <property type="protein sequence ID" value="MDM8275637.1"/>
    <property type="molecule type" value="Genomic_DNA"/>
</dbReference>
<feature type="transmembrane region" description="Helical" evidence="2">
    <location>
        <begin position="124"/>
        <end position="143"/>
    </location>
</feature>
<evidence type="ECO:0000259" key="3">
    <source>
        <dbReference type="PROSITE" id="PS50943"/>
    </source>
</evidence>
<evidence type="ECO:0000313" key="4">
    <source>
        <dbReference type="EMBL" id="MDM8275637.1"/>
    </source>
</evidence>
<comment type="caution">
    <text evidence="4">The sequence shown here is derived from an EMBL/GenBank/DDBJ whole genome shotgun (WGS) entry which is preliminary data.</text>
</comment>
<protein>
    <submittedName>
        <fullName evidence="4">Helix-turn-helix transcriptional regulator</fullName>
    </submittedName>
</protein>
<dbReference type="Proteomes" id="UP001529421">
    <property type="component" value="Unassembled WGS sequence"/>
</dbReference>
<dbReference type="CDD" id="cd00093">
    <property type="entry name" value="HTH_XRE"/>
    <property type="match status" value="1"/>
</dbReference>
<reference evidence="5" key="1">
    <citation type="submission" date="2023-06" db="EMBL/GenBank/DDBJ databases">
        <title>Identification and characterization of horizontal gene transfer across gut microbiota members of farm animals based on homology search.</title>
        <authorList>
            <person name="Zeman M."/>
            <person name="Kubasova T."/>
            <person name="Jahodarova E."/>
            <person name="Nykrynova M."/>
            <person name="Rychlik I."/>
        </authorList>
    </citation>
    <scope>NUCLEOTIDE SEQUENCE [LARGE SCALE GENOMIC DNA]</scope>
    <source>
        <strain evidence="5">154_Feed</strain>
    </source>
</reference>
<feature type="transmembrane region" description="Helical" evidence="2">
    <location>
        <begin position="99"/>
        <end position="118"/>
    </location>
</feature>
<feature type="domain" description="HTH cro/C1-type" evidence="3">
    <location>
        <begin position="10"/>
        <end position="64"/>
    </location>
</feature>
<dbReference type="PANTHER" id="PTHR46558:SF11">
    <property type="entry name" value="HTH-TYPE TRANSCRIPTIONAL REGULATOR XRE"/>
    <property type="match status" value="1"/>
</dbReference>
<dbReference type="SUPFAM" id="SSF47413">
    <property type="entry name" value="lambda repressor-like DNA-binding domains"/>
    <property type="match status" value="1"/>
</dbReference>
<dbReference type="PANTHER" id="PTHR46558">
    <property type="entry name" value="TRACRIPTIONAL REGULATORY PROTEIN-RELATED-RELATED"/>
    <property type="match status" value="1"/>
</dbReference>
<keyword evidence="2" id="KW-1133">Transmembrane helix</keyword>
<evidence type="ECO:0000256" key="1">
    <source>
        <dbReference type="ARBA" id="ARBA00023125"/>
    </source>
</evidence>
<dbReference type="NCBIfam" id="NF047451">
    <property type="entry name" value="WxxxWxxW_dom"/>
    <property type="match status" value="1"/>
</dbReference>
<dbReference type="InterPro" id="IPR010982">
    <property type="entry name" value="Lambda_DNA-bd_dom_sf"/>
</dbReference>
<dbReference type="SMART" id="SM00530">
    <property type="entry name" value="HTH_XRE"/>
    <property type="match status" value="1"/>
</dbReference>
<sequence length="146" mass="16423">MNTQKTGSLIAAIRKEQNRTQRDLANELGVSSAAISKWERGVGFPDVSLVEPLAESLGITIAELFKGEQIEESVDREYESLLSDVVKVSADEICRKKRLANWIIAATVAALYVLISVITGRWEITWVVWVAYCFYRVITEHIFKCS</sequence>
<dbReference type="PROSITE" id="PS50943">
    <property type="entry name" value="HTH_CROC1"/>
    <property type="match status" value="1"/>
</dbReference>
<dbReference type="InterPro" id="IPR058092">
    <property type="entry name" value="WWWY"/>
</dbReference>
<accession>A0ABT7VAW1</accession>